<keyword evidence="5 17" id="KW-0812">Transmembrane</keyword>
<dbReference type="InterPro" id="IPR040817">
    <property type="entry name" value="LIFR_D2"/>
</dbReference>
<dbReference type="FunFam" id="2.60.40.10:FF:000738">
    <property type="entry name" value="Leukemia inhibitory factor receptor"/>
    <property type="match status" value="1"/>
</dbReference>
<dbReference type="PANTHER" id="PTHR48423">
    <property type="entry name" value="INTERLEUKIN-27 RECEPTOR SUBUNIT ALPHA"/>
    <property type="match status" value="1"/>
</dbReference>
<dbReference type="GO" id="GO:0019838">
    <property type="term" value="F:growth factor binding"/>
    <property type="evidence" value="ECO:0007669"/>
    <property type="project" value="Ensembl"/>
</dbReference>
<dbReference type="GO" id="GO:0043235">
    <property type="term" value="C:receptor complex"/>
    <property type="evidence" value="ECO:0007669"/>
    <property type="project" value="Ensembl"/>
</dbReference>
<dbReference type="InterPro" id="IPR003961">
    <property type="entry name" value="FN3_dom"/>
</dbReference>
<dbReference type="STRING" id="59729.ENSTGUP00000002188"/>
<gene>
    <name evidence="19" type="primary">LIFR</name>
</gene>
<keyword evidence="4" id="KW-0597">Phosphoprotein</keyword>
<dbReference type="Ensembl" id="ENSTGUT00000002208.2">
    <property type="protein sequence ID" value="ENSTGUP00000002188.2"/>
    <property type="gene ID" value="ENSTGUG00000002116.2"/>
</dbReference>
<dbReference type="Pfam" id="PF25552">
    <property type="entry name" value="LIFR_D4"/>
    <property type="match status" value="1"/>
</dbReference>
<feature type="domain" description="Fibronectin type-III" evidence="18">
    <location>
        <begin position="498"/>
        <end position="597"/>
    </location>
</feature>
<evidence type="ECO:0000256" key="5">
    <source>
        <dbReference type="ARBA" id="ARBA00022692"/>
    </source>
</evidence>
<evidence type="ECO:0000256" key="11">
    <source>
        <dbReference type="ARBA" id="ARBA00023170"/>
    </source>
</evidence>
<evidence type="ECO:0000313" key="19">
    <source>
        <dbReference type="Ensembl" id="ENSTGUP00000002188.2"/>
    </source>
</evidence>
<comment type="similarity">
    <text evidence="2">Belongs to the type I cytokine receptor family. Type 2 subfamily.</text>
</comment>
<dbReference type="AlphaFoldDB" id="H0YV67"/>
<feature type="region of interest" description="Disordered" evidence="16">
    <location>
        <begin position="1097"/>
        <end position="1153"/>
    </location>
</feature>
<feature type="transmembrane region" description="Helical" evidence="17">
    <location>
        <begin position="898"/>
        <end position="923"/>
    </location>
</feature>
<dbReference type="FunCoup" id="H0YV67">
    <property type="interactions" value="60"/>
</dbReference>
<reference evidence="19" key="3">
    <citation type="submission" date="2025-09" db="UniProtKB">
        <authorList>
            <consortium name="Ensembl"/>
        </authorList>
    </citation>
    <scope>IDENTIFICATION</scope>
</reference>
<sequence>MSPIKRIFYQDGFYSPNYGAVSVATDKNYIYPGFGGLYIFNDASKEVRRKRAYGKELTSFFEDDVYSCLKLLFLNSRRMWKNSSLRCLLALAILCLRSLMYSQEIVSPGDPQNLKCVTHNLHKMLCTWDVSSRRKHGQTDFCYTTNDLTPQVCFKTKERRAEIPVPESSITVTIGSSGTAFPTKEFVIHQKDIAFVPVTPRILSLMPDFPTSTLNLKWSDNGSIFPYGLDALWEIQILRKEAMEVVTQVTYYSKLTHKDIILFWNWTSDMPLECTSHYVKIRCYINATQFVGPKDWSDWSPAEMIPGKDAEPGGSGVFPLDPVVAVGSDLTFCCVHEEDQHITNMTYGSKSYTMIQLSRRSHAIRVLNASISNTSGTNVVCRLENGYEGSVVFVGYAPDIPQNLSCETPNFLIIKCTWKPGRPSGLYGERRTKYSLFERTSGKNVSCEVNEVNRDHVCGFPVLPDQKTYDFILGVSNPIGQAQSSLLVDITKRVHPKMPEKLTVTGDNSTSIQLRWFINGSFAETRLLCQIEISSSHSERKLHNVSIPGRKSSTYTAQLNALHPDTKYQLRVRCSAADHFWRWSDWSRGVEQTTSEAPPARGPDIWRERSPSGESLIVFWKPLSLSESNGKIVSHEVSCYLLETLLEHKVVFEPSNSTEIKLGKSDCMISVVARNHAGSSPPSKITSVELPSDNITTDQAVAMGNGINISWDSYPNMTCGYIVKWCHSSGSEPCSVDWQKFPSNTTNAVIKSDLFKPGVRYNFSLYGCKSMGYQLLKNVTGYMKELPPKTAPNFIVEETSSDSILVKWEDIPIEECRGFLKGYLLSFAKGEKDALKSRLSESGNPELKVNNITDLTKKSMKILDLQGKTSYQLELQAYTAGGLSPPNSLYVVTKEDSVGLIIAILIPVAVVVLLGVLASTFCYRKREWIKETFYPEIPNPENSKALQFQRNICEGNKTLKTLEMNPCTPNSVEVVETQSTAPKIEDTEIMSPAAETAVPEDGSDSEMENHVVVSYCPPIIEEEISNSPMDEPGGSSQVVYIDIQSMYQPQIKPEEEPETGLVTTAGYKPQMQLPISALKIEGHSPVEEELDKTAGYRPQANTNTWNMGTPDSPGSVESNNENASFGSPCSINSRQFLLPPKEDEDSSKPINTGWSFTHFFQNKLND</sequence>
<keyword evidence="6" id="KW-0732">Signal</keyword>
<reference evidence="19" key="2">
    <citation type="submission" date="2025-08" db="UniProtKB">
        <authorList>
            <consortium name="Ensembl"/>
        </authorList>
    </citation>
    <scope>IDENTIFICATION</scope>
</reference>
<keyword evidence="7" id="KW-0677">Repeat</keyword>
<dbReference type="OMA" id="FFLYGCK"/>
<organism evidence="19 20">
    <name type="scientific">Taeniopygia guttata</name>
    <name type="common">Zebra finch</name>
    <name type="synonym">Poephila guttata</name>
    <dbReference type="NCBI Taxonomy" id="59729"/>
    <lineage>
        <taxon>Eukaryota</taxon>
        <taxon>Metazoa</taxon>
        <taxon>Chordata</taxon>
        <taxon>Craniata</taxon>
        <taxon>Vertebrata</taxon>
        <taxon>Euteleostomi</taxon>
        <taxon>Archelosauria</taxon>
        <taxon>Archosauria</taxon>
        <taxon>Dinosauria</taxon>
        <taxon>Saurischia</taxon>
        <taxon>Theropoda</taxon>
        <taxon>Coelurosauria</taxon>
        <taxon>Aves</taxon>
        <taxon>Neognathae</taxon>
        <taxon>Neoaves</taxon>
        <taxon>Telluraves</taxon>
        <taxon>Australaves</taxon>
        <taxon>Passeriformes</taxon>
        <taxon>Passeroidea</taxon>
        <taxon>Estrildidae</taxon>
        <taxon>Estrildinae</taxon>
        <taxon>Taeniopygia</taxon>
    </lineage>
</organism>
<evidence type="ECO:0000256" key="12">
    <source>
        <dbReference type="ARBA" id="ARBA00023180"/>
    </source>
</evidence>
<dbReference type="CDD" id="cd00063">
    <property type="entry name" value="FN3"/>
    <property type="match status" value="2"/>
</dbReference>
<dbReference type="FunFam" id="2.60.40.10:FF:000607">
    <property type="entry name" value="Leukemia inhibitory factor receptor"/>
    <property type="match status" value="1"/>
</dbReference>
<name>H0YV67_TAEGU</name>
<dbReference type="InterPro" id="IPR003529">
    <property type="entry name" value="Hematopoietin_rcpt_Gp130_CS"/>
</dbReference>
<evidence type="ECO:0000313" key="20">
    <source>
        <dbReference type="Proteomes" id="UP000007754"/>
    </source>
</evidence>
<dbReference type="FunFam" id="2.60.40.10:FF:000808">
    <property type="entry name" value="Leukemia inhibitory factor receptor"/>
    <property type="match status" value="1"/>
</dbReference>
<comment type="subunit">
    <text evidence="14">Heterodimer composed of LIFR and IL6ST. The heterodimer formed by LIFR and IL6ST interacts with the complex formed by CNTF and CNTFR.</text>
</comment>
<dbReference type="SMART" id="SM00060">
    <property type="entry name" value="FN3"/>
    <property type="match status" value="3"/>
</dbReference>
<dbReference type="Gene3D" id="2.60.40.10">
    <property type="entry name" value="Immunoglobulins"/>
    <property type="match status" value="8"/>
</dbReference>
<dbReference type="FunFam" id="2.60.40.10:FF:000578">
    <property type="entry name" value="Leukemia inhibitory factor receptor"/>
    <property type="match status" value="1"/>
</dbReference>
<evidence type="ECO:0000256" key="7">
    <source>
        <dbReference type="ARBA" id="ARBA00022737"/>
    </source>
</evidence>
<dbReference type="InterPro" id="IPR040901">
    <property type="entry name" value="LIFR_N"/>
</dbReference>
<keyword evidence="11" id="KW-0675">Receptor</keyword>
<proteinExistence type="inferred from homology"/>
<feature type="domain" description="Fibronectin type-III" evidence="18">
    <location>
        <begin position="788"/>
        <end position="897"/>
    </location>
</feature>
<keyword evidence="12" id="KW-0325">Glycoprotein</keyword>
<comment type="subcellular location">
    <subcellularLocation>
        <location evidence="1">Cell membrane</location>
        <topology evidence="1">Single-pass type I membrane protein</topology>
    </subcellularLocation>
</comment>
<dbReference type="InterPro" id="IPR048497">
    <property type="entry name" value="LIF-R-like_Ig-like"/>
</dbReference>
<dbReference type="PROSITE" id="PS50853">
    <property type="entry name" value="FN3"/>
    <property type="match status" value="3"/>
</dbReference>
<dbReference type="PANTHER" id="PTHR48423:SF2">
    <property type="entry name" value="INTERLEUKIN-12 RECEPTOR SUBUNIT BETA-2"/>
    <property type="match status" value="1"/>
</dbReference>
<accession>H0YV67</accession>
<evidence type="ECO:0000256" key="1">
    <source>
        <dbReference type="ARBA" id="ARBA00004251"/>
    </source>
</evidence>
<reference evidence="19 20" key="1">
    <citation type="journal article" date="2010" name="Nature">
        <title>The genome of a songbird.</title>
        <authorList>
            <person name="Warren W.C."/>
            <person name="Clayton D.F."/>
            <person name="Ellegren H."/>
            <person name="Arnold A.P."/>
            <person name="Hillier L.W."/>
            <person name="Kunstner A."/>
            <person name="Searle S."/>
            <person name="White S."/>
            <person name="Vilella A.J."/>
            <person name="Fairley S."/>
            <person name="Heger A."/>
            <person name="Kong L."/>
            <person name="Ponting C.P."/>
            <person name="Jarvis E.D."/>
            <person name="Mello C.V."/>
            <person name="Minx P."/>
            <person name="Lovell P."/>
            <person name="Velho T.A."/>
            <person name="Ferris M."/>
            <person name="Balakrishnan C.N."/>
            <person name="Sinha S."/>
            <person name="Blatti C."/>
            <person name="London S.E."/>
            <person name="Li Y."/>
            <person name="Lin Y.C."/>
            <person name="George J."/>
            <person name="Sweedler J."/>
            <person name="Southey B."/>
            <person name="Gunaratne P."/>
            <person name="Watson M."/>
            <person name="Nam K."/>
            <person name="Backstrom N."/>
            <person name="Smeds L."/>
            <person name="Nabholz B."/>
            <person name="Itoh Y."/>
            <person name="Whitney O."/>
            <person name="Pfenning A.R."/>
            <person name="Howard J."/>
            <person name="Volker M."/>
            <person name="Skinner B.M."/>
            <person name="Griffin D.K."/>
            <person name="Ye L."/>
            <person name="McLaren W.M."/>
            <person name="Flicek P."/>
            <person name="Quesada V."/>
            <person name="Velasco G."/>
            <person name="Lopez-Otin C."/>
            <person name="Puente X.S."/>
            <person name="Olender T."/>
            <person name="Lancet D."/>
            <person name="Smit A.F."/>
            <person name="Hubley R."/>
            <person name="Konkel M.K."/>
            <person name="Walker J.A."/>
            <person name="Batzer M.A."/>
            <person name="Gu W."/>
            <person name="Pollock D.D."/>
            <person name="Chen L."/>
            <person name="Cheng Z."/>
            <person name="Eichler E.E."/>
            <person name="Stapley J."/>
            <person name="Slate J."/>
            <person name="Ekblom R."/>
            <person name="Birkhead T."/>
            <person name="Burke T."/>
            <person name="Burt D."/>
            <person name="Scharff C."/>
            <person name="Adam I."/>
            <person name="Richard H."/>
            <person name="Sultan M."/>
            <person name="Soldatov A."/>
            <person name="Lehrach H."/>
            <person name="Edwards S.V."/>
            <person name="Yang S.P."/>
            <person name="Li X."/>
            <person name="Graves T."/>
            <person name="Fulton L."/>
            <person name="Nelson J."/>
            <person name="Chinwalla A."/>
            <person name="Hou S."/>
            <person name="Mardis E.R."/>
            <person name="Wilson R.K."/>
        </authorList>
    </citation>
    <scope>NUCLEOTIDE SEQUENCE [LARGE SCALE GENOMIC DNA]</scope>
</reference>
<dbReference type="GO" id="GO:0005127">
    <property type="term" value="F:ciliary neurotrophic factor receptor binding"/>
    <property type="evidence" value="ECO:0007669"/>
    <property type="project" value="Ensembl"/>
</dbReference>
<evidence type="ECO:0000256" key="6">
    <source>
        <dbReference type="ARBA" id="ARBA00022729"/>
    </source>
</evidence>
<dbReference type="GO" id="GO:0005886">
    <property type="term" value="C:plasma membrane"/>
    <property type="evidence" value="ECO:0007669"/>
    <property type="project" value="UniProtKB-SubCell"/>
</dbReference>
<dbReference type="HOGENOM" id="CLU_283805_0_0_1"/>
<dbReference type="GO" id="GO:0004924">
    <property type="term" value="F:oncostatin-M receptor activity"/>
    <property type="evidence" value="ECO:0007669"/>
    <property type="project" value="Ensembl"/>
</dbReference>
<dbReference type="GO" id="GO:0004923">
    <property type="term" value="F:leukemia inhibitory factor receptor activity"/>
    <property type="evidence" value="ECO:0007669"/>
    <property type="project" value="Ensembl"/>
</dbReference>
<keyword evidence="9 17" id="KW-0472">Membrane</keyword>
<keyword evidence="3" id="KW-1003">Cell membrane</keyword>
<evidence type="ECO:0000256" key="8">
    <source>
        <dbReference type="ARBA" id="ARBA00022989"/>
    </source>
</evidence>
<keyword evidence="20" id="KW-1185">Reference proteome</keyword>
<dbReference type="InterPro" id="IPR013783">
    <property type="entry name" value="Ig-like_fold"/>
</dbReference>
<dbReference type="FunFam" id="2.60.40.10:FF:000657">
    <property type="entry name" value="Leukemia inhibitory factor receptor"/>
    <property type="match status" value="1"/>
</dbReference>
<evidence type="ECO:0000256" key="16">
    <source>
        <dbReference type="SAM" id="MobiDB-lite"/>
    </source>
</evidence>
<evidence type="ECO:0000256" key="13">
    <source>
        <dbReference type="ARBA" id="ARBA00054569"/>
    </source>
</evidence>
<evidence type="ECO:0000256" key="14">
    <source>
        <dbReference type="ARBA" id="ARBA00062949"/>
    </source>
</evidence>
<evidence type="ECO:0000256" key="3">
    <source>
        <dbReference type="ARBA" id="ARBA00022475"/>
    </source>
</evidence>
<protein>
    <recommendedName>
        <fullName evidence="15">Leukemia inhibitory factor receptor</fullName>
    </recommendedName>
</protein>
<evidence type="ECO:0000256" key="4">
    <source>
        <dbReference type="ARBA" id="ARBA00022553"/>
    </source>
</evidence>
<dbReference type="InParanoid" id="H0YV67"/>
<evidence type="ECO:0000256" key="10">
    <source>
        <dbReference type="ARBA" id="ARBA00023157"/>
    </source>
</evidence>
<feature type="compositionally biased region" description="Polar residues" evidence="16">
    <location>
        <begin position="1115"/>
        <end position="1135"/>
    </location>
</feature>
<dbReference type="GO" id="GO:0008284">
    <property type="term" value="P:positive regulation of cell population proliferation"/>
    <property type="evidence" value="ECO:0007669"/>
    <property type="project" value="Ensembl"/>
</dbReference>
<keyword evidence="10" id="KW-1015">Disulfide bond</keyword>
<dbReference type="Pfam" id="PF00041">
    <property type="entry name" value="fn3"/>
    <property type="match status" value="1"/>
</dbReference>
<evidence type="ECO:0000256" key="2">
    <source>
        <dbReference type="ARBA" id="ARBA00008921"/>
    </source>
</evidence>
<evidence type="ECO:0000256" key="15">
    <source>
        <dbReference type="ARBA" id="ARBA00069968"/>
    </source>
</evidence>
<evidence type="ECO:0000259" key="18">
    <source>
        <dbReference type="PROSITE" id="PS50853"/>
    </source>
</evidence>
<dbReference type="GeneTree" id="ENSGT00940000155776"/>
<evidence type="ECO:0000256" key="9">
    <source>
        <dbReference type="ARBA" id="ARBA00023136"/>
    </source>
</evidence>
<dbReference type="InterPro" id="IPR036116">
    <property type="entry name" value="FN3_sf"/>
</dbReference>
<dbReference type="Pfam" id="PF17971">
    <property type="entry name" value="LIFR_D2"/>
    <property type="match status" value="1"/>
</dbReference>
<feature type="domain" description="Fibronectin type-III" evidence="18">
    <location>
        <begin position="599"/>
        <end position="693"/>
    </location>
</feature>
<dbReference type="SUPFAM" id="SSF49265">
    <property type="entry name" value="Fibronectin type III"/>
    <property type="match status" value="4"/>
</dbReference>
<dbReference type="Proteomes" id="UP000007754">
    <property type="component" value="Chromosome Z"/>
</dbReference>
<keyword evidence="8 17" id="KW-1133">Transmembrane helix</keyword>
<comment type="function">
    <text evidence="13">Signal-transducing molecule. May have a common pathway with IL6ST. The soluble form inhibits the biological activity of LIF by blocking its binding to receptors on target cells.</text>
</comment>
<dbReference type="PROSITE" id="PS01353">
    <property type="entry name" value="HEMATOPO_REC_L_F2"/>
    <property type="match status" value="1"/>
</dbReference>
<dbReference type="Pfam" id="PF21177">
    <property type="entry name" value="LIF-R_Ig-like"/>
    <property type="match status" value="1"/>
</dbReference>
<feature type="compositionally biased region" description="Polar residues" evidence="16">
    <location>
        <begin position="1099"/>
        <end position="1109"/>
    </location>
</feature>
<dbReference type="Pfam" id="PF18207">
    <property type="entry name" value="LIFR_N"/>
    <property type="match status" value="1"/>
</dbReference>
<dbReference type="InterPro" id="IPR052672">
    <property type="entry name" value="Type1_Cytokine_Rcpt_Type2"/>
</dbReference>
<evidence type="ECO:0000256" key="17">
    <source>
        <dbReference type="SAM" id="Phobius"/>
    </source>
</evidence>